<evidence type="ECO:0000313" key="3">
    <source>
        <dbReference type="EMBL" id="KAF5405488.1"/>
    </source>
</evidence>
<comment type="caution">
    <text evidence="3">The sequence shown here is derived from an EMBL/GenBank/DDBJ whole genome shotgun (WGS) entry which is preliminary data.</text>
</comment>
<keyword evidence="3" id="KW-0647">Proteasome</keyword>
<evidence type="ECO:0000256" key="1">
    <source>
        <dbReference type="ARBA" id="ARBA00023186"/>
    </source>
</evidence>
<evidence type="ECO:0000313" key="4">
    <source>
        <dbReference type="Proteomes" id="UP000748531"/>
    </source>
</evidence>
<proteinExistence type="inferred from homology"/>
<comment type="similarity">
    <text evidence="2">Belongs to the POMP/UMP1 family.</text>
</comment>
<dbReference type="GO" id="GO:0005634">
    <property type="term" value="C:nucleus"/>
    <property type="evidence" value="ECO:0007669"/>
    <property type="project" value="TreeGrafter"/>
</dbReference>
<dbReference type="PANTHER" id="PTHR12828:SF3">
    <property type="entry name" value="PROTEASOME MATURATION PROTEIN"/>
    <property type="match status" value="1"/>
</dbReference>
<reference evidence="3" key="1">
    <citation type="submission" date="2019-05" db="EMBL/GenBank/DDBJ databases">
        <title>Annotation for the trematode Paragonimus heterotremus.</title>
        <authorList>
            <person name="Choi Y.-J."/>
        </authorList>
    </citation>
    <scope>NUCLEOTIDE SEQUENCE</scope>
    <source>
        <strain evidence="3">LC</strain>
    </source>
</reference>
<dbReference type="OrthoDB" id="15001at2759"/>
<gene>
    <name evidence="3" type="ORF">PHET_00979</name>
</gene>
<dbReference type="Proteomes" id="UP000748531">
    <property type="component" value="Unassembled WGS sequence"/>
</dbReference>
<dbReference type="EMBL" id="LUCH01000308">
    <property type="protein sequence ID" value="KAF5405488.1"/>
    <property type="molecule type" value="Genomic_DNA"/>
</dbReference>
<protein>
    <submittedName>
        <fullName evidence="3">Proteasome maturation factor UMP1</fullName>
    </submittedName>
</protein>
<accession>A0A8J4WJJ0</accession>
<dbReference type="PANTHER" id="PTHR12828">
    <property type="entry name" value="PROTEASOME MATURATION PROTEIN UMP1"/>
    <property type="match status" value="1"/>
</dbReference>
<dbReference type="Pfam" id="PF05348">
    <property type="entry name" value="UMP1"/>
    <property type="match status" value="1"/>
</dbReference>
<dbReference type="GO" id="GO:0000502">
    <property type="term" value="C:proteasome complex"/>
    <property type="evidence" value="ECO:0007669"/>
    <property type="project" value="UniProtKB-KW"/>
</dbReference>
<dbReference type="GO" id="GO:0005737">
    <property type="term" value="C:cytoplasm"/>
    <property type="evidence" value="ECO:0007669"/>
    <property type="project" value="TreeGrafter"/>
</dbReference>
<sequence>MALDWFIHFYHIVFLPLQMDVAHHLHGEFGIRPRFYTGLGAPFRPTPWTSGQAATLATGQPSEQLDKVEFPHPVAEIVARKGSGLYQAERMKVLACTEGLHAPLRLAMEKRIMKRIQPRLPGLYSHHPLAAQLDGTLDDIDVVDFLNPPEDAESVGMPQLLIERHLGIL</sequence>
<dbReference type="AlphaFoldDB" id="A0A8J4WJJ0"/>
<keyword evidence="4" id="KW-1185">Reference proteome</keyword>
<evidence type="ECO:0000256" key="2">
    <source>
        <dbReference type="ARBA" id="ARBA00043974"/>
    </source>
</evidence>
<dbReference type="GO" id="GO:0043248">
    <property type="term" value="P:proteasome assembly"/>
    <property type="evidence" value="ECO:0007669"/>
    <property type="project" value="InterPro"/>
</dbReference>
<dbReference type="InterPro" id="IPR008012">
    <property type="entry name" value="Ump1"/>
</dbReference>
<organism evidence="3 4">
    <name type="scientific">Paragonimus heterotremus</name>
    <dbReference type="NCBI Taxonomy" id="100268"/>
    <lineage>
        <taxon>Eukaryota</taxon>
        <taxon>Metazoa</taxon>
        <taxon>Spiralia</taxon>
        <taxon>Lophotrochozoa</taxon>
        <taxon>Platyhelminthes</taxon>
        <taxon>Trematoda</taxon>
        <taxon>Digenea</taxon>
        <taxon>Plagiorchiida</taxon>
        <taxon>Troglotremata</taxon>
        <taxon>Troglotrematidae</taxon>
        <taxon>Paragonimus</taxon>
    </lineage>
</organism>
<keyword evidence="1" id="KW-0143">Chaperone</keyword>
<name>A0A8J4WJJ0_9TREM</name>